<dbReference type="Pfam" id="PF00892">
    <property type="entry name" value="EamA"/>
    <property type="match status" value="1"/>
</dbReference>
<dbReference type="RefSeq" id="WP_004996720.1">
    <property type="nucleotide sequence ID" value="NZ_BKGH01000088.1"/>
</dbReference>
<evidence type="ECO:0000313" key="4">
    <source>
        <dbReference type="Proteomes" id="UP000595320"/>
    </source>
</evidence>
<feature type="transmembrane region" description="Helical" evidence="1">
    <location>
        <begin position="89"/>
        <end position="110"/>
    </location>
</feature>
<evidence type="ECO:0000256" key="1">
    <source>
        <dbReference type="SAM" id="Phobius"/>
    </source>
</evidence>
<feature type="transmembrane region" description="Helical" evidence="1">
    <location>
        <begin position="209"/>
        <end position="226"/>
    </location>
</feature>
<feature type="transmembrane region" description="Helical" evidence="1">
    <location>
        <begin position="30"/>
        <end position="49"/>
    </location>
</feature>
<feature type="transmembrane region" description="Helical" evidence="1">
    <location>
        <begin position="183"/>
        <end position="203"/>
    </location>
</feature>
<name>A0A7T9Z871_9GAMM</name>
<sequence>MIANFLGFSSILIWASIVGGVKLVTEQLTPMLGIALLYSVSAFSIVLSNPKALKIALPPKYLVYCGSFFVLYEILFLTSIGLSHTREEALILAMINYLWPSLTLLFAYLYRQLSFQLPAFLGIAISVVGLGIVINPQLFHLSLFLDTISKNPVAYLLAFVAAILWSLYCVLTRKLAQGHNGVPLFFCFTAIALWILFFMTHQSWQMPSLKLWLVIIVMGTLIGIAYKNWNQSLQFGQIQLLLMATYFTPVLSSIFASVLLRTVPEGTFWIGTCLVSFGAVVCWKFSRDIET</sequence>
<dbReference type="GO" id="GO:0016020">
    <property type="term" value="C:membrane"/>
    <property type="evidence" value="ECO:0007669"/>
    <property type="project" value="InterPro"/>
</dbReference>
<feature type="transmembrane region" description="Helical" evidence="1">
    <location>
        <begin position="266"/>
        <end position="285"/>
    </location>
</feature>
<dbReference type="GeneID" id="66211969"/>
<dbReference type="NCBIfam" id="NF008676">
    <property type="entry name" value="PRK11689.1"/>
    <property type="match status" value="1"/>
</dbReference>
<evidence type="ECO:0000313" key="3">
    <source>
        <dbReference type="EMBL" id="QQT87925.1"/>
    </source>
</evidence>
<feature type="transmembrane region" description="Helical" evidence="1">
    <location>
        <begin position="61"/>
        <end position="83"/>
    </location>
</feature>
<dbReference type="AlphaFoldDB" id="A0A7T9Z871"/>
<keyword evidence="1" id="KW-0472">Membrane</keyword>
<organism evidence="3 4">
    <name type="scientific">Acinetobacter ursingii</name>
    <dbReference type="NCBI Taxonomy" id="108980"/>
    <lineage>
        <taxon>Bacteria</taxon>
        <taxon>Pseudomonadati</taxon>
        <taxon>Pseudomonadota</taxon>
        <taxon>Gammaproteobacteria</taxon>
        <taxon>Moraxellales</taxon>
        <taxon>Moraxellaceae</taxon>
        <taxon>Acinetobacter</taxon>
    </lineage>
</organism>
<keyword evidence="1" id="KW-1133">Transmembrane helix</keyword>
<feature type="transmembrane region" description="Helical" evidence="1">
    <location>
        <begin position="238"/>
        <end position="260"/>
    </location>
</feature>
<feature type="domain" description="EamA" evidence="2">
    <location>
        <begin position="154"/>
        <end position="281"/>
    </location>
</feature>
<protein>
    <submittedName>
        <fullName evidence="3">Aromatic amino acid DMT transporter YddG</fullName>
    </submittedName>
</protein>
<dbReference type="SUPFAM" id="SSF103481">
    <property type="entry name" value="Multidrug resistance efflux transporter EmrE"/>
    <property type="match status" value="1"/>
</dbReference>
<dbReference type="InterPro" id="IPR000620">
    <property type="entry name" value="EamA_dom"/>
</dbReference>
<dbReference type="InterPro" id="IPR037185">
    <property type="entry name" value="EmrE-like"/>
</dbReference>
<accession>A0A7T9Z871</accession>
<keyword evidence="1" id="KW-0812">Transmembrane</keyword>
<dbReference type="EMBL" id="CP068176">
    <property type="protein sequence ID" value="QQT87925.1"/>
    <property type="molecule type" value="Genomic_DNA"/>
</dbReference>
<dbReference type="Proteomes" id="UP000595320">
    <property type="component" value="Chromosome"/>
</dbReference>
<reference evidence="3 4" key="1">
    <citation type="submission" date="2021-01" db="EMBL/GenBank/DDBJ databases">
        <title>FDA dAtabase for Regulatory Grade micrObial Sequences (FDA-ARGOS): Supporting development and validation of Infectious Disease Dx tests.</title>
        <authorList>
            <person name="Sproer C."/>
            <person name="Gronow S."/>
            <person name="Severitt S."/>
            <person name="Schroder I."/>
            <person name="Tallon L."/>
            <person name="Sadzewicz L."/>
            <person name="Zhao X."/>
            <person name="Boylan J."/>
            <person name="Ott S."/>
            <person name="Bowen H."/>
            <person name="Vavikolanu K."/>
            <person name="Mehta A."/>
            <person name="Aluvathingal J."/>
            <person name="Nadendla S."/>
            <person name="Lowell S."/>
            <person name="Myers T."/>
            <person name="Yan Y."/>
            <person name="Sichtig H."/>
        </authorList>
    </citation>
    <scope>NUCLEOTIDE SEQUENCE [LARGE SCALE GENOMIC DNA]</scope>
    <source>
        <strain evidence="3 4">FDAARGOS_1096</strain>
    </source>
</reference>
<evidence type="ECO:0000259" key="2">
    <source>
        <dbReference type="Pfam" id="PF00892"/>
    </source>
</evidence>
<proteinExistence type="predicted"/>
<gene>
    <name evidence="3" type="primary">yddG</name>
    <name evidence="3" type="ORF">I6I53_15335</name>
</gene>
<feature type="transmembrane region" description="Helical" evidence="1">
    <location>
        <begin position="154"/>
        <end position="171"/>
    </location>
</feature>
<feature type="transmembrane region" description="Helical" evidence="1">
    <location>
        <begin position="117"/>
        <end position="134"/>
    </location>
</feature>